<dbReference type="Proteomes" id="UP000291469">
    <property type="component" value="Chromosome"/>
</dbReference>
<reference evidence="2 3" key="1">
    <citation type="submission" date="2019-01" db="EMBL/GenBank/DDBJ databases">
        <title>Egibacter rhizosphaerae EGI 80759T.</title>
        <authorList>
            <person name="Chen D.-D."/>
            <person name="Tian Y."/>
            <person name="Jiao J.-Y."/>
            <person name="Zhang X.-T."/>
            <person name="Zhang Y.-G."/>
            <person name="Zhang Y."/>
            <person name="Xiao M."/>
            <person name="Shu W.-S."/>
            <person name="Li W.-J."/>
        </authorList>
    </citation>
    <scope>NUCLEOTIDE SEQUENCE [LARGE SCALE GENOMIC DNA]</scope>
    <source>
        <strain evidence="2 3">EGI 80759</strain>
    </source>
</reference>
<feature type="domain" description="WYL" evidence="1">
    <location>
        <begin position="220"/>
        <end position="282"/>
    </location>
</feature>
<dbReference type="AlphaFoldDB" id="A0A411YCV3"/>
<dbReference type="OrthoDB" id="3171994at2"/>
<dbReference type="RefSeq" id="WP_131153974.1">
    <property type="nucleotide sequence ID" value="NZ_CP036402.1"/>
</dbReference>
<evidence type="ECO:0000313" key="3">
    <source>
        <dbReference type="Proteomes" id="UP000291469"/>
    </source>
</evidence>
<dbReference type="KEGG" id="erz:ER308_05080"/>
<dbReference type="InterPro" id="IPR026881">
    <property type="entry name" value="WYL_dom"/>
</dbReference>
<dbReference type="Pfam" id="PF13280">
    <property type="entry name" value="WYL"/>
    <property type="match status" value="1"/>
</dbReference>
<evidence type="ECO:0000259" key="1">
    <source>
        <dbReference type="Pfam" id="PF13280"/>
    </source>
</evidence>
<protein>
    <submittedName>
        <fullName evidence="2">WYL domain-containing protein</fullName>
    </submittedName>
</protein>
<keyword evidence="3" id="KW-1185">Reference proteome</keyword>
<accession>A0A411YCV3</accession>
<evidence type="ECO:0000313" key="2">
    <source>
        <dbReference type="EMBL" id="QBI18977.1"/>
    </source>
</evidence>
<proteinExistence type="predicted"/>
<gene>
    <name evidence="2" type="ORF">ER308_05080</name>
</gene>
<organism evidence="2 3">
    <name type="scientific">Egibacter rhizosphaerae</name>
    <dbReference type="NCBI Taxonomy" id="1670831"/>
    <lineage>
        <taxon>Bacteria</taxon>
        <taxon>Bacillati</taxon>
        <taxon>Actinomycetota</taxon>
        <taxon>Nitriliruptoria</taxon>
        <taxon>Egibacterales</taxon>
        <taxon>Egibacteraceae</taxon>
        <taxon>Egibacter</taxon>
    </lineage>
</organism>
<dbReference type="EMBL" id="CP036402">
    <property type="protein sequence ID" value="QBI18977.1"/>
    <property type="molecule type" value="Genomic_DNA"/>
</dbReference>
<name>A0A411YCV3_9ACTN</name>
<dbReference type="PROSITE" id="PS52050">
    <property type="entry name" value="WYL"/>
    <property type="match status" value="1"/>
</dbReference>
<sequence>MDGGRRSVTDAREALRLLGDDEPPAHRGAAQRRLREWLASPGEVRRLLDDAPDGAREVFVTLVREGSATVEALLGRGWWGRGALPPPLDWLQRRGLVDADLDGLVRAESAAVDGFLAQTLDLPAAEDGGSGLGQARVEAARSVVVAEAGELDPLLAVAGTDLRLVAPTVAVSSRPPDEVAALLRRAGVGLADDASVAVTPGSPALATTSEDAVGPRAIREILARAVAEERQVQLEYFASSRGGAATERAVDPWRFADDLLVGHCHLRGGERTFALDRIGRARLLVNPIVHSAPAD</sequence>